<feature type="compositionally biased region" description="Low complexity" evidence="2">
    <location>
        <begin position="224"/>
        <end position="235"/>
    </location>
</feature>
<feature type="non-terminal residue" evidence="4">
    <location>
        <position position="1"/>
    </location>
</feature>
<evidence type="ECO:0000256" key="2">
    <source>
        <dbReference type="SAM" id="MobiDB-lite"/>
    </source>
</evidence>
<dbReference type="Proteomes" id="UP000243876">
    <property type="component" value="Unassembled WGS sequence"/>
</dbReference>
<dbReference type="SUPFAM" id="SSF46609">
    <property type="entry name" value="Fe,Mn superoxide dismutase (SOD), N-terminal domain"/>
    <property type="match status" value="1"/>
</dbReference>
<feature type="region of interest" description="Disordered" evidence="2">
    <location>
        <begin position="224"/>
        <end position="264"/>
    </location>
</feature>
<dbReference type="GO" id="GO:0004784">
    <property type="term" value="F:superoxide dismutase activity"/>
    <property type="evidence" value="ECO:0007669"/>
    <property type="project" value="InterPro"/>
</dbReference>
<evidence type="ECO:0000256" key="1">
    <source>
        <dbReference type="ARBA" id="ARBA00037226"/>
    </source>
</evidence>
<dbReference type="EMBL" id="CENE01000003">
    <property type="protein sequence ID" value="CEQ39646.1"/>
    <property type="molecule type" value="Genomic_DNA"/>
</dbReference>
<dbReference type="SUPFAM" id="SSF54719">
    <property type="entry name" value="Fe,Mn superoxide dismutase (SOD), C-terminal domain"/>
    <property type="match status" value="1"/>
</dbReference>
<dbReference type="Pfam" id="PF02777">
    <property type="entry name" value="Sod_Fe_C"/>
    <property type="match status" value="1"/>
</dbReference>
<dbReference type="InterPro" id="IPR019832">
    <property type="entry name" value="Mn/Fe_SOD_C"/>
</dbReference>
<comment type="function">
    <text evidence="1">Component of the mitochondrial ribosome (mitoribosome), a dedicated translation machinery responsible for the synthesis of mitochondrial genome-encoded proteins, including at least some of the essential transmembrane subunits of the mitochondrial respiratory chain. The mitoribosomes are attached to the mitochondrial inner membrane and translation products are cotranslationally integrated into the membrane.</text>
</comment>
<evidence type="ECO:0000313" key="4">
    <source>
        <dbReference type="EMBL" id="CEQ39646.1"/>
    </source>
</evidence>
<evidence type="ECO:0000313" key="5">
    <source>
        <dbReference type="Proteomes" id="UP000243876"/>
    </source>
</evidence>
<dbReference type="AlphaFoldDB" id="A0A0D6EID4"/>
<accession>A0A0D6EID4</accession>
<organism evidence="4 5">
    <name type="scientific">Sporidiobolus salmonicolor</name>
    <name type="common">Yeast-like fungus</name>
    <name type="synonym">Sporobolomyces salmonicolor</name>
    <dbReference type="NCBI Taxonomy" id="5005"/>
    <lineage>
        <taxon>Eukaryota</taxon>
        <taxon>Fungi</taxon>
        <taxon>Dikarya</taxon>
        <taxon>Basidiomycota</taxon>
        <taxon>Pucciniomycotina</taxon>
        <taxon>Microbotryomycetes</taxon>
        <taxon>Sporidiobolales</taxon>
        <taxon>Sporidiobolaceae</taxon>
        <taxon>Sporobolomyces</taxon>
    </lineage>
</organism>
<dbReference type="InterPro" id="IPR036324">
    <property type="entry name" value="Mn/Fe_SOD_N_sf"/>
</dbReference>
<keyword evidence="5" id="KW-1185">Reference proteome</keyword>
<proteinExistence type="predicted"/>
<reference evidence="5" key="1">
    <citation type="submission" date="2015-02" db="EMBL/GenBank/DDBJ databases">
        <authorList>
            <person name="Gon?alves P."/>
        </authorList>
    </citation>
    <scope>NUCLEOTIDE SEQUENCE [LARGE SCALE GENOMIC DNA]</scope>
</reference>
<feature type="domain" description="Manganese/iron superoxide dismutase C-terminal" evidence="3">
    <location>
        <begin position="283"/>
        <end position="328"/>
    </location>
</feature>
<name>A0A0D6EID4_SPOSA</name>
<protein>
    <submittedName>
        <fullName evidence="4">SPOSA6832_01205-mRNA-1:cds</fullName>
    </submittedName>
</protein>
<dbReference type="OrthoDB" id="275227at2759"/>
<gene>
    <name evidence="4" type="primary">SPOSA6832_01205</name>
</gene>
<dbReference type="PANTHER" id="PTHR43595:SF2">
    <property type="entry name" value="SMALL RIBOSOMAL SUBUNIT PROTEIN MS42"/>
    <property type="match status" value="1"/>
</dbReference>
<evidence type="ECO:0000259" key="3">
    <source>
        <dbReference type="Pfam" id="PF02777"/>
    </source>
</evidence>
<feature type="compositionally biased region" description="Polar residues" evidence="2">
    <location>
        <begin position="238"/>
        <end position="264"/>
    </location>
</feature>
<dbReference type="PANTHER" id="PTHR43595">
    <property type="entry name" value="37S RIBOSOMAL PROTEIN S26, MITOCHONDRIAL"/>
    <property type="match status" value="1"/>
</dbReference>
<dbReference type="GO" id="GO:0005737">
    <property type="term" value="C:cytoplasm"/>
    <property type="evidence" value="ECO:0007669"/>
    <property type="project" value="TreeGrafter"/>
</dbReference>
<dbReference type="GO" id="GO:0046872">
    <property type="term" value="F:metal ion binding"/>
    <property type="evidence" value="ECO:0007669"/>
    <property type="project" value="InterPro"/>
</dbReference>
<sequence>MAPLRPLPLLRSLPRPSASVASSFASSSSARRQLHQRVPLPYSLEQGIPGFLSPNALKTVAVDWQNGVLEHLNQLVKGTEAENLSVLQTLKQTAQDPAKTLAFNYASEALNNSFFLSTLSLNPTAPSPSSGLSQRLSHTPSLGSFPSLVSHFSAHVAGLHPSSGAYIWLVTDPNGNLGVIGTYAGGTILVNERRQMGYGSYANKDVKVLGEEIEVADEAATLSASEEGAAATGAAPTQWETISPSATPRSSNAKPNNLLSSATPSPRSVFASSLSSHNDPRASIGRALHPLVCVSTHPHCYLGDYGLWGREEYVRKWWGAVDWSKVEEAFDAFTARAKK</sequence>
<dbReference type="Gene3D" id="3.55.40.20">
    <property type="entry name" value="Iron/manganese superoxide dismutase, C-terminal domain"/>
    <property type="match status" value="1"/>
</dbReference>
<dbReference type="InterPro" id="IPR036314">
    <property type="entry name" value="SOD_C_sf"/>
</dbReference>